<dbReference type="PANTHER" id="PTHR37313:SF2">
    <property type="entry name" value="UPF0749 PROTEIN YLXX"/>
    <property type="match status" value="1"/>
</dbReference>
<protein>
    <submittedName>
        <fullName evidence="3">Uncharacterized protein</fullName>
    </submittedName>
</protein>
<evidence type="ECO:0000256" key="2">
    <source>
        <dbReference type="SAM" id="Coils"/>
    </source>
</evidence>
<comment type="similarity">
    <text evidence="1">Belongs to the UPF0749 family.</text>
</comment>
<keyword evidence="4" id="KW-1185">Reference proteome</keyword>
<dbReference type="Pfam" id="PF05949">
    <property type="entry name" value="DUF881"/>
    <property type="match status" value="1"/>
</dbReference>
<dbReference type="Proteomes" id="UP000321181">
    <property type="component" value="Unassembled WGS sequence"/>
</dbReference>
<evidence type="ECO:0000256" key="1">
    <source>
        <dbReference type="ARBA" id="ARBA00009108"/>
    </source>
</evidence>
<dbReference type="EMBL" id="BJYY01000010">
    <property type="protein sequence ID" value="GEO33471.1"/>
    <property type="molecule type" value="Genomic_DNA"/>
</dbReference>
<sequence>MTGDPQGTAPSAPSSAWRTLLRSLRPRSSRSQLLAGLLCGVLGFAVVVQVRQNQVEGLSTLPQSELVRILDQANQRTEELEREAAALEATRQELLSGSDQQQAALEAATEAAAIQGILSGRLPAQGPGIELVVADPDGRVPALTLFNVLEELRNAGAEAVQLNDRRIVASSHFVDTSDGVEVDGELLEPPYRWLAIGDPDTLGPALEIPGGALSAVRNNGGTGTPRARTLVEVTATRPVPEPRFATPVPADGG</sequence>
<proteinExistence type="inferred from homology"/>
<dbReference type="GO" id="GO:0005886">
    <property type="term" value="C:plasma membrane"/>
    <property type="evidence" value="ECO:0007669"/>
    <property type="project" value="TreeGrafter"/>
</dbReference>
<name>A0A512DAG3_9CELL</name>
<dbReference type="AlphaFoldDB" id="A0A512DAG3"/>
<keyword evidence="2" id="KW-0175">Coiled coil</keyword>
<comment type="caution">
    <text evidence="3">The sequence shown here is derived from an EMBL/GenBank/DDBJ whole genome shotgun (WGS) entry which is preliminary data.</text>
</comment>
<dbReference type="InterPro" id="IPR010273">
    <property type="entry name" value="DUF881"/>
</dbReference>
<organism evidence="3 4">
    <name type="scientific">Cellulomonas aerilata</name>
    <dbReference type="NCBI Taxonomy" id="515326"/>
    <lineage>
        <taxon>Bacteria</taxon>
        <taxon>Bacillati</taxon>
        <taxon>Actinomycetota</taxon>
        <taxon>Actinomycetes</taxon>
        <taxon>Micrococcales</taxon>
        <taxon>Cellulomonadaceae</taxon>
        <taxon>Cellulomonas</taxon>
    </lineage>
</organism>
<dbReference type="RefSeq" id="WP_186816440.1">
    <property type="nucleotide sequence ID" value="NZ_BAAARM010000002.1"/>
</dbReference>
<reference evidence="3 4" key="1">
    <citation type="submission" date="2019-07" db="EMBL/GenBank/DDBJ databases">
        <title>Whole genome shotgun sequence of Cellulomonas aerilata NBRC 106308.</title>
        <authorList>
            <person name="Hosoyama A."/>
            <person name="Uohara A."/>
            <person name="Ohji S."/>
            <person name="Ichikawa N."/>
        </authorList>
    </citation>
    <scope>NUCLEOTIDE SEQUENCE [LARGE SCALE GENOMIC DNA]</scope>
    <source>
        <strain evidence="3 4">NBRC 106308</strain>
    </source>
</reference>
<feature type="coiled-coil region" evidence="2">
    <location>
        <begin position="63"/>
        <end position="97"/>
    </location>
</feature>
<accession>A0A512DAG3</accession>
<dbReference type="Gene3D" id="3.30.70.1880">
    <property type="entry name" value="Protein of unknown function DUF881"/>
    <property type="match status" value="1"/>
</dbReference>
<evidence type="ECO:0000313" key="4">
    <source>
        <dbReference type="Proteomes" id="UP000321181"/>
    </source>
</evidence>
<evidence type="ECO:0000313" key="3">
    <source>
        <dbReference type="EMBL" id="GEO33471.1"/>
    </source>
</evidence>
<gene>
    <name evidence="3" type="ORF">CAE01nite_11960</name>
</gene>
<dbReference type="PANTHER" id="PTHR37313">
    <property type="entry name" value="UPF0749 PROTEIN RV1825"/>
    <property type="match status" value="1"/>
</dbReference>